<dbReference type="Proteomes" id="UP000799755">
    <property type="component" value="Unassembled WGS sequence"/>
</dbReference>
<evidence type="ECO:0000313" key="2">
    <source>
        <dbReference type="Proteomes" id="UP000799755"/>
    </source>
</evidence>
<accession>A0ACB6RFC1</accession>
<name>A0ACB6RFC1_9PLEO</name>
<keyword evidence="2" id="KW-1185">Reference proteome</keyword>
<proteinExistence type="predicted"/>
<comment type="caution">
    <text evidence="1">The sequence shown here is derived from an EMBL/GenBank/DDBJ whole genome shotgun (WGS) entry which is preliminary data.</text>
</comment>
<organism evidence="1 2">
    <name type="scientific">Lindgomyces ingoldianus</name>
    <dbReference type="NCBI Taxonomy" id="673940"/>
    <lineage>
        <taxon>Eukaryota</taxon>
        <taxon>Fungi</taxon>
        <taxon>Dikarya</taxon>
        <taxon>Ascomycota</taxon>
        <taxon>Pezizomycotina</taxon>
        <taxon>Dothideomycetes</taxon>
        <taxon>Pleosporomycetidae</taxon>
        <taxon>Pleosporales</taxon>
        <taxon>Lindgomycetaceae</taxon>
        <taxon>Lindgomyces</taxon>
    </lineage>
</organism>
<sequence length="293" mass="31388">MHYTQGLSAGSRGPGVQGSSSRNNITLACGAERIPFQEQAPEIPGRNQLPSLHKLLSLRSLALRGCKKACHQEQASESERSYPPTEIFVSLLSTSGTATKRCGTVPPGKQQHELFCVVGDGNLARLGISHQQVMSEPEAKSHKKTLVVGAHDELLDAMPDEHRQGLDLGERCCLASFKVMSSVGPDHRTESLADRGCTSAESGGGLGVHGVDSIEPSKTSTSLPIRRGKRTSVLLRLGFCPTVPALAAHAASCWRCVYLAISSRFARGCGEAAVDNSRFEQFEAADTLDRVRL</sequence>
<gene>
    <name evidence="1" type="ORF">BDR25DRAFT_308695</name>
</gene>
<evidence type="ECO:0000313" key="1">
    <source>
        <dbReference type="EMBL" id="KAF2477836.1"/>
    </source>
</evidence>
<reference evidence="1" key="1">
    <citation type="journal article" date="2020" name="Stud. Mycol.">
        <title>101 Dothideomycetes genomes: a test case for predicting lifestyles and emergence of pathogens.</title>
        <authorList>
            <person name="Haridas S."/>
            <person name="Albert R."/>
            <person name="Binder M."/>
            <person name="Bloem J."/>
            <person name="Labutti K."/>
            <person name="Salamov A."/>
            <person name="Andreopoulos B."/>
            <person name="Baker S."/>
            <person name="Barry K."/>
            <person name="Bills G."/>
            <person name="Bluhm B."/>
            <person name="Cannon C."/>
            <person name="Castanera R."/>
            <person name="Culley D."/>
            <person name="Daum C."/>
            <person name="Ezra D."/>
            <person name="Gonzalez J."/>
            <person name="Henrissat B."/>
            <person name="Kuo A."/>
            <person name="Liang C."/>
            <person name="Lipzen A."/>
            <person name="Lutzoni F."/>
            <person name="Magnuson J."/>
            <person name="Mondo S."/>
            <person name="Nolan M."/>
            <person name="Ohm R."/>
            <person name="Pangilinan J."/>
            <person name="Park H.-J."/>
            <person name="Ramirez L."/>
            <person name="Alfaro M."/>
            <person name="Sun H."/>
            <person name="Tritt A."/>
            <person name="Yoshinaga Y."/>
            <person name="Zwiers L.-H."/>
            <person name="Turgeon B."/>
            <person name="Goodwin S."/>
            <person name="Spatafora J."/>
            <person name="Crous P."/>
            <person name="Grigoriev I."/>
        </authorList>
    </citation>
    <scope>NUCLEOTIDE SEQUENCE</scope>
    <source>
        <strain evidence="1">ATCC 200398</strain>
    </source>
</reference>
<dbReference type="EMBL" id="MU003492">
    <property type="protein sequence ID" value="KAF2477836.1"/>
    <property type="molecule type" value="Genomic_DNA"/>
</dbReference>
<protein>
    <submittedName>
        <fullName evidence="1">Uncharacterized protein</fullName>
    </submittedName>
</protein>